<dbReference type="GO" id="GO:0016054">
    <property type="term" value="P:organic acid catabolic process"/>
    <property type="evidence" value="ECO:0007669"/>
    <property type="project" value="UniProtKB-ARBA"/>
</dbReference>
<evidence type="ECO:0000313" key="8">
    <source>
        <dbReference type="Proteomes" id="UP000190064"/>
    </source>
</evidence>
<dbReference type="Pfam" id="PF14833">
    <property type="entry name" value="NAD_binding_11"/>
    <property type="match status" value="1"/>
</dbReference>
<evidence type="ECO:0000259" key="6">
    <source>
        <dbReference type="Pfam" id="PF14833"/>
    </source>
</evidence>
<dbReference type="GO" id="GO:0051287">
    <property type="term" value="F:NAD binding"/>
    <property type="evidence" value="ECO:0007669"/>
    <property type="project" value="InterPro"/>
</dbReference>
<dbReference type="InterPro" id="IPR002204">
    <property type="entry name" value="3-OH-isobutyrate_DH-rel_CS"/>
</dbReference>
<dbReference type="PROSITE" id="PS00895">
    <property type="entry name" value="3_HYDROXYISOBUT_DH"/>
    <property type="match status" value="1"/>
</dbReference>
<dbReference type="InterPro" id="IPR008927">
    <property type="entry name" value="6-PGluconate_DH-like_C_sf"/>
</dbReference>
<dbReference type="InterPro" id="IPR029154">
    <property type="entry name" value="HIBADH-like_NADP-bd"/>
</dbReference>
<dbReference type="AlphaFoldDB" id="A0A1T1HER9"/>
<evidence type="ECO:0000256" key="2">
    <source>
        <dbReference type="ARBA" id="ARBA00023002"/>
    </source>
</evidence>
<protein>
    <submittedName>
        <fullName evidence="7">Oxidoreductase</fullName>
    </submittedName>
</protein>
<sequence>MTLNLAFIGLGVMGYPMAGHLASAGHKVCVYNRTSSKAKQWTETFGGSFGTTPAEAAKDADIVFCCVGNDDDVRSVTIAENGVIESMKAGSILIDHTTASAELAIELDTACRRAGLHFIDAPVSGGQQGAENGKLTIMCGGEDTVFEKTEAIMSSYAQAVTLMGAAGAGQLTKMVNQICIAGLVQGLSEGLYFAEKAGLDQNKVIDVISKGAAGSWQMVNRHQTMISDQYEHGFAVDWMRKDLDICLNQGRKIQAKLPVTALVDQFYSEVQAMGGGRWDTSSLLKRLKATD</sequence>
<dbReference type="PIRSF" id="PIRSF000103">
    <property type="entry name" value="HIBADH"/>
    <property type="match status" value="1"/>
</dbReference>
<evidence type="ECO:0000256" key="3">
    <source>
        <dbReference type="ARBA" id="ARBA00023027"/>
    </source>
</evidence>
<dbReference type="PANTHER" id="PTHR43060">
    <property type="entry name" value="3-HYDROXYISOBUTYRATE DEHYDROGENASE-LIKE 1, MITOCHONDRIAL-RELATED"/>
    <property type="match status" value="1"/>
</dbReference>
<dbReference type="Proteomes" id="UP000190064">
    <property type="component" value="Unassembled WGS sequence"/>
</dbReference>
<dbReference type="SUPFAM" id="SSF48179">
    <property type="entry name" value="6-phosphogluconate dehydrogenase C-terminal domain-like"/>
    <property type="match status" value="1"/>
</dbReference>
<feature type="domain" description="6-phosphogluconate dehydrogenase NADP-binding" evidence="5">
    <location>
        <begin position="5"/>
        <end position="164"/>
    </location>
</feature>
<dbReference type="SUPFAM" id="SSF51735">
    <property type="entry name" value="NAD(P)-binding Rossmann-fold domains"/>
    <property type="match status" value="1"/>
</dbReference>
<dbReference type="EMBL" id="MTSD02000001">
    <property type="protein sequence ID" value="OOV88358.1"/>
    <property type="molecule type" value="Genomic_DNA"/>
</dbReference>
<comment type="caution">
    <text evidence="7">The sequence shown here is derived from an EMBL/GenBank/DDBJ whole genome shotgun (WGS) entry which is preliminary data.</text>
</comment>
<keyword evidence="8" id="KW-1185">Reference proteome</keyword>
<accession>A0A1T1HER9</accession>
<dbReference type="Gene3D" id="1.10.1040.10">
    <property type="entry name" value="N-(1-d-carboxylethyl)-l-norvaline Dehydrogenase, domain 2"/>
    <property type="match status" value="1"/>
</dbReference>
<dbReference type="InterPro" id="IPR006115">
    <property type="entry name" value="6PGDH_NADP-bd"/>
</dbReference>
<comment type="similarity">
    <text evidence="1">Belongs to the HIBADH-related family.</text>
</comment>
<evidence type="ECO:0000313" key="7">
    <source>
        <dbReference type="EMBL" id="OOV88358.1"/>
    </source>
</evidence>
<evidence type="ECO:0000256" key="4">
    <source>
        <dbReference type="PIRSR" id="PIRSR000103-1"/>
    </source>
</evidence>
<gene>
    <name evidence="7" type="ORF">BTA35_0202240</name>
</gene>
<dbReference type="GO" id="GO:0016491">
    <property type="term" value="F:oxidoreductase activity"/>
    <property type="evidence" value="ECO:0007669"/>
    <property type="project" value="UniProtKB-KW"/>
</dbReference>
<dbReference type="InterPro" id="IPR015815">
    <property type="entry name" value="HIBADH-related"/>
</dbReference>
<keyword evidence="2" id="KW-0560">Oxidoreductase</keyword>
<dbReference type="GO" id="GO:0050661">
    <property type="term" value="F:NADP binding"/>
    <property type="evidence" value="ECO:0007669"/>
    <property type="project" value="InterPro"/>
</dbReference>
<dbReference type="STRING" id="966.BTA35_0202240"/>
<evidence type="ECO:0000256" key="1">
    <source>
        <dbReference type="ARBA" id="ARBA00009080"/>
    </source>
</evidence>
<proteinExistence type="inferred from homology"/>
<feature type="domain" description="3-hydroxyisobutyrate dehydrogenase-like NAD-binding" evidence="6">
    <location>
        <begin position="167"/>
        <end position="286"/>
    </location>
</feature>
<evidence type="ECO:0000259" key="5">
    <source>
        <dbReference type="Pfam" id="PF03446"/>
    </source>
</evidence>
<reference evidence="7" key="1">
    <citation type="submission" date="2017-02" db="EMBL/GenBank/DDBJ databases">
        <title>Draft Genome Sequence of the Salt Water Bacterium Oceanospirillum linum ATCC 11336.</title>
        <authorList>
            <person name="Trachtenberg A.M."/>
            <person name="Carney J.G."/>
            <person name="Linnane J.D."/>
            <person name="Rheaume B.A."/>
            <person name="Pitts N.L."/>
            <person name="Mykles D.L."/>
            <person name="Maclea K.S."/>
        </authorList>
    </citation>
    <scope>NUCLEOTIDE SEQUENCE [LARGE SCALE GENOMIC DNA]</scope>
    <source>
        <strain evidence="7">ATCC 11336</strain>
    </source>
</reference>
<dbReference type="InterPro" id="IPR036291">
    <property type="entry name" value="NAD(P)-bd_dom_sf"/>
</dbReference>
<dbReference type="Pfam" id="PF03446">
    <property type="entry name" value="NAD_binding_2"/>
    <property type="match status" value="1"/>
</dbReference>
<name>A0A1T1HER9_OCELI</name>
<feature type="active site" evidence="4">
    <location>
        <position position="173"/>
    </location>
</feature>
<dbReference type="InterPro" id="IPR013328">
    <property type="entry name" value="6PGD_dom2"/>
</dbReference>
<dbReference type="Gene3D" id="3.40.50.720">
    <property type="entry name" value="NAD(P)-binding Rossmann-like Domain"/>
    <property type="match status" value="1"/>
</dbReference>
<organism evidence="7 8">
    <name type="scientific">Oceanospirillum linum</name>
    <dbReference type="NCBI Taxonomy" id="966"/>
    <lineage>
        <taxon>Bacteria</taxon>
        <taxon>Pseudomonadati</taxon>
        <taxon>Pseudomonadota</taxon>
        <taxon>Gammaproteobacteria</taxon>
        <taxon>Oceanospirillales</taxon>
        <taxon>Oceanospirillaceae</taxon>
        <taxon>Oceanospirillum</taxon>
    </lineage>
</organism>
<keyword evidence="3" id="KW-0520">NAD</keyword>
<dbReference type="PANTHER" id="PTHR43060:SF15">
    <property type="entry name" value="3-HYDROXYISOBUTYRATE DEHYDROGENASE-LIKE 1, MITOCHONDRIAL-RELATED"/>
    <property type="match status" value="1"/>
</dbReference>